<evidence type="ECO:0000313" key="2">
    <source>
        <dbReference type="EMBL" id="QQQ18512.1"/>
    </source>
</evidence>
<dbReference type="PROSITE" id="PS51257">
    <property type="entry name" value="PROKAR_LIPOPROTEIN"/>
    <property type="match status" value="1"/>
</dbReference>
<evidence type="ECO:0000256" key="1">
    <source>
        <dbReference type="SAM" id="SignalP"/>
    </source>
</evidence>
<name>A0ABX7BMN1_9CAUL</name>
<keyword evidence="1" id="KW-0732">Signal</keyword>
<gene>
    <name evidence="2" type="ORF">JIP62_14680</name>
</gene>
<evidence type="ECO:0000313" key="3">
    <source>
        <dbReference type="Proteomes" id="UP000595448"/>
    </source>
</evidence>
<accession>A0ABX7BMN1</accession>
<feature type="chain" id="PRO_5046758904" description="Lipoprotein" evidence="1">
    <location>
        <begin position="19"/>
        <end position="125"/>
    </location>
</feature>
<evidence type="ECO:0008006" key="4">
    <source>
        <dbReference type="Google" id="ProtNLM"/>
    </source>
</evidence>
<organism evidence="2 3">
    <name type="scientific">Brevundimonas vitisensis</name>
    <dbReference type="NCBI Taxonomy" id="2800818"/>
    <lineage>
        <taxon>Bacteria</taxon>
        <taxon>Pseudomonadati</taxon>
        <taxon>Pseudomonadota</taxon>
        <taxon>Alphaproteobacteria</taxon>
        <taxon>Caulobacterales</taxon>
        <taxon>Caulobacteraceae</taxon>
        <taxon>Brevundimonas</taxon>
    </lineage>
</organism>
<protein>
    <recommendedName>
        <fullName evidence="4">Lipoprotein</fullName>
    </recommendedName>
</protein>
<proteinExistence type="predicted"/>
<dbReference type="EMBL" id="CP067977">
    <property type="protein sequence ID" value="QQQ18512.1"/>
    <property type="molecule type" value="Genomic_DNA"/>
</dbReference>
<dbReference type="Proteomes" id="UP000595448">
    <property type="component" value="Chromosome"/>
</dbReference>
<keyword evidence="3" id="KW-1185">Reference proteome</keyword>
<reference evidence="2 3" key="1">
    <citation type="submission" date="2021-01" db="EMBL/GenBank/DDBJ databases">
        <title>Brevundimonas vitis sp. nov., an bacterium isolated from grape (Vitis vinifera).</title>
        <authorList>
            <person name="Jiang L."/>
            <person name="Lee J."/>
        </authorList>
    </citation>
    <scope>NUCLEOTIDE SEQUENCE [LARGE SCALE GENOMIC DNA]</scope>
    <source>
        <strain evidence="2 3">GRTSA-9</strain>
    </source>
</reference>
<sequence length="125" mass="13525">MRNLILIAAASAALSACATAPVATFDPNGSEWTGWVRFTSDEFQLYANENQVLQPFSRPCLSGALPRDEQRQYRELSGTKVQVTGRTTPWSANQSGARIEHEGSVIRNDCGGAVVILADDMKPVA</sequence>
<dbReference type="RefSeq" id="WP_201102882.1">
    <property type="nucleotide sequence ID" value="NZ_CP067977.1"/>
</dbReference>
<feature type="signal peptide" evidence="1">
    <location>
        <begin position="1"/>
        <end position="18"/>
    </location>
</feature>